<dbReference type="InterPro" id="IPR001965">
    <property type="entry name" value="Znf_PHD"/>
</dbReference>
<evidence type="ECO:0000256" key="10">
    <source>
        <dbReference type="ARBA" id="ARBA00022853"/>
    </source>
</evidence>
<name>A0A6H0XY05_9PEZI</name>
<organism evidence="23 24">
    <name type="scientific">Peltaster fructicola</name>
    <dbReference type="NCBI Taxonomy" id="286661"/>
    <lineage>
        <taxon>Eukaryota</taxon>
        <taxon>Fungi</taxon>
        <taxon>Dikarya</taxon>
        <taxon>Ascomycota</taxon>
        <taxon>Pezizomycotina</taxon>
        <taxon>Dothideomycetes</taxon>
        <taxon>Dothideomycetes incertae sedis</taxon>
        <taxon>Peltaster</taxon>
    </lineage>
</organism>
<protein>
    <recommendedName>
        <fullName evidence="6">JmjC domain-containing histone demethylation protein 1</fullName>
        <ecNumber evidence="5">1.14.11.27</ecNumber>
    </recommendedName>
    <alternativeName>
        <fullName evidence="17">[Histone-H3]-lysine-36 demethylase 1</fullName>
    </alternativeName>
</protein>
<feature type="compositionally biased region" description="Polar residues" evidence="20">
    <location>
        <begin position="991"/>
        <end position="1002"/>
    </location>
</feature>
<evidence type="ECO:0000256" key="17">
    <source>
        <dbReference type="ARBA" id="ARBA00031083"/>
    </source>
</evidence>
<dbReference type="Pfam" id="PF00628">
    <property type="entry name" value="PHD"/>
    <property type="match status" value="1"/>
</dbReference>
<dbReference type="InterPro" id="IPR001138">
    <property type="entry name" value="Zn2Cys6_DnaBD"/>
</dbReference>
<evidence type="ECO:0000256" key="20">
    <source>
        <dbReference type="SAM" id="MobiDB-lite"/>
    </source>
</evidence>
<dbReference type="InterPro" id="IPR050690">
    <property type="entry name" value="JHDM1_Histone_Demethylase"/>
</dbReference>
<feature type="region of interest" description="Disordered" evidence="20">
    <location>
        <begin position="1414"/>
        <end position="1525"/>
    </location>
</feature>
<dbReference type="SMART" id="SM00249">
    <property type="entry name" value="PHD"/>
    <property type="match status" value="1"/>
</dbReference>
<dbReference type="InterPro" id="IPR019786">
    <property type="entry name" value="Zinc_finger_PHD-type_CS"/>
</dbReference>
<feature type="compositionally biased region" description="Basic and acidic residues" evidence="20">
    <location>
        <begin position="1505"/>
        <end position="1525"/>
    </location>
</feature>
<keyword evidence="15" id="KW-0804">Transcription</keyword>
<dbReference type="GO" id="GO:0140680">
    <property type="term" value="F:histone H3K36me/H3K36me2 demethylase activity"/>
    <property type="evidence" value="ECO:0007669"/>
    <property type="project" value="UniProtKB-EC"/>
</dbReference>
<keyword evidence="12" id="KW-0560">Oxidoreductase</keyword>
<evidence type="ECO:0000256" key="13">
    <source>
        <dbReference type="ARBA" id="ARBA00023004"/>
    </source>
</evidence>
<comment type="similarity">
    <text evidence="4">Belongs to the JHDM1 histone demethylase family.</text>
</comment>
<reference evidence="23 24" key="1">
    <citation type="journal article" date="2016" name="Sci. Rep.">
        <title>Peltaster fructicola genome reveals evolution from an invasive phytopathogen to an ectophytic parasite.</title>
        <authorList>
            <person name="Xu C."/>
            <person name="Chen H."/>
            <person name="Gleason M.L."/>
            <person name="Xu J.R."/>
            <person name="Liu H."/>
            <person name="Zhang R."/>
            <person name="Sun G."/>
        </authorList>
    </citation>
    <scope>NUCLEOTIDE SEQUENCE [LARGE SCALE GENOMIC DNA]</scope>
    <source>
        <strain evidence="23 24">LNHT1506</strain>
    </source>
</reference>
<feature type="compositionally biased region" description="Low complexity" evidence="20">
    <location>
        <begin position="53"/>
        <end position="63"/>
    </location>
</feature>
<dbReference type="InterPro" id="IPR011011">
    <property type="entry name" value="Znf_FYVE_PHD"/>
</dbReference>
<keyword evidence="11" id="KW-0223">Dioxygenase</keyword>
<feature type="region of interest" description="Disordered" evidence="20">
    <location>
        <begin position="8"/>
        <end position="82"/>
    </location>
</feature>
<feature type="region of interest" description="Disordered" evidence="20">
    <location>
        <begin position="288"/>
        <end position="335"/>
    </location>
</feature>
<dbReference type="InterPro" id="IPR019787">
    <property type="entry name" value="Znf_PHD-finger"/>
</dbReference>
<keyword evidence="16" id="KW-0539">Nucleus</keyword>
<evidence type="ECO:0000256" key="14">
    <source>
        <dbReference type="ARBA" id="ARBA00023015"/>
    </source>
</evidence>
<evidence type="ECO:0000256" key="18">
    <source>
        <dbReference type="ARBA" id="ARBA00047915"/>
    </source>
</evidence>
<comment type="cofactor">
    <cofactor evidence="1">
        <name>Fe(2+)</name>
        <dbReference type="ChEBI" id="CHEBI:29033"/>
    </cofactor>
</comment>
<evidence type="ECO:0000256" key="16">
    <source>
        <dbReference type="ARBA" id="ARBA00023242"/>
    </source>
</evidence>
<evidence type="ECO:0000256" key="15">
    <source>
        <dbReference type="ARBA" id="ARBA00023163"/>
    </source>
</evidence>
<feature type="domain" description="JmjC" evidence="22">
    <location>
        <begin position="640"/>
        <end position="798"/>
    </location>
</feature>
<evidence type="ECO:0000256" key="3">
    <source>
        <dbReference type="ARBA" id="ARBA00004123"/>
    </source>
</evidence>
<evidence type="ECO:0000313" key="24">
    <source>
        <dbReference type="Proteomes" id="UP000503462"/>
    </source>
</evidence>
<evidence type="ECO:0000256" key="4">
    <source>
        <dbReference type="ARBA" id="ARBA00008037"/>
    </source>
</evidence>
<feature type="region of interest" description="Disordered" evidence="20">
    <location>
        <begin position="184"/>
        <end position="254"/>
    </location>
</feature>
<comment type="subcellular location">
    <subcellularLocation>
        <location evidence="3">Nucleus</location>
    </subcellularLocation>
</comment>
<evidence type="ECO:0000313" key="23">
    <source>
        <dbReference type="EMBL" id="QIW99613.1"/>
    </source>
</evidence>
<evidence type="ECO:0000256" key="19">
    <source>
        <dbReference type="PROSITE-ProRule" id="PRU00146"/>
    </source>
</evidence>
<dbReference type="Pfam" id="PF17811">
    <property type="entry name" value="JHD"/>
    <property type="match status" value="1"/>
</dbReference>
<evidence type="ECO:0000256" key="8">
    <source>
        <dbReference type="ARBA" id="ARBA00022771"/>
    </source>
</evidence>
<keyword evidence="10" id="KW-0156">Chromatin regulator</keyword>
<feature type="region of interest" description="Disordered" evidence="20">
    <location>
        <begin position="1293"/>
        <end position="1337"/>
    </location>
</feature>
<dbReference type="PANTHER" id="PTHR23123">
    <property type="entry name" value="PHD/F-BOX CONTAINING PROTEIN"/>
    <property type="match status" value="1"/>
</dbReference>
<feature type="compositionally biased region" description="Basic residues" evidence="20">
    <location>
        <begin position="310"/>
        <end position="320"/>
    </location>
</feature>
<keyword evidence="24" id="KW-1185">Reference proteome</keyword>
<evidence type="ECO:0000256" key="2">
    <source>
        <dbReference type="ARBA" id="ARBA00003909"/>
    </source>
</evidence>
<evidence type="ECO:0000256" key="7">
    <source>
        <dbReference type="ARBA" id="ARBA00022723"/>
    </source>
</evidence>
<evidence type="ECO:0000259" key="21">
    <source>
        <dbReference type="PROSITE" id="PS50016"/>
    </source>
</evidence>
<dbReference type="CDD" id="cd00067">
    <property type="entry name" value="GAL4"/>
    <property type="match status" value="1"/>
</dbReference>
<keyword evidence="13" id="KW-0408">Iron</keyword>
<evidence type="ECO:0000256" key="11">
    <source>
        <dbReference type="ARBA" id="ARBA00022964"/>
    </source>
</evidence>
<dbReference type="InterPro" id="IPR003347">
    <property type="entry name" value="JmjC_dom"/>
</dbReference>
<dbReference type="GO" id="GO:0008270">
    <property type="term" value="F:zinc ion binding"/>
    <property type="evidence" value="ECO:0007669"/>
    <property type="project" value="UniProtKB-KW"/>
</dbReference>
<dbReference type="SMART" id="SM00558">
    <property type="entry name" value="JmjC"/>
    <property type="match status" value="1"/>
</dbReference>
<keyword evidence="9" id="KW-0862">Zinc</keyword>
<evidence type="ECO:0000256" key="5">
    <source>
        <dbReference type="ARBA" id="ARBA00013246"/>
    </source>
</evidence>
<feature type="region of interest" description="Disordered" evidence="20">
    <location>
        <begin position="973"/>
        <end position="1012"/>
    </location>
</feature>
<feature type="compositionally biased region" description="Basic residues" evidence="20">
    <location>
        <begin position="981"/>
        <end position="990"/>
    </location>
</feature>
<feature type="region of interest" description="Disordered" evidence="20">
    <location>
        <begin position="534"/>
        <end position="555"/>
    </location>
</feature>
<sequence>MYTFYNMHFKPPAAQSQQPQRSPSPPHSYIEPLSPSAVRPRPIEPNFYYPALSSNNNGSSGSSQYGTQQESHGRKRGHHRVSSSIDTLADAALAINSGFDSRMNAPRYDSARALQYSYQDGEPPHKRTRSEVYPAPFIESQTRPLTSYNAWSYISSQGPTHTTYNTRVEEAALLLNFSVGGKPPTFRHAHSDPVQQQNSHRPHANSLPSQTMHGSYHHGIYAPAPQSYDYSPQRPTLPSPERTSESKGPTPEALGEQVRDDAFVHPRPQHTYSGKSSFAQPQQIHTPPEEMDFHAHNSTSNAPAVLTIPPKKRGWPKGKPRGPNEAKAASDAINVEPALKKRRHSLSDSMAIPATTLAQSRHASAPPMLAATQQYKPAPKPRRQPKPKEITVCAGCSNQRISTVAVGEQEEWISCNGCKRWYHLDCAGFARAADVRDVDKYFCSPCEITFGKTTYVRKSSRAHASVDYAELQKGVLKTSEESTEHHYIQPIKDGTLTFDPDHFPRIRPELLTRELFEKSGTFAEPIVIPGEWNPRPWAREKASSATEPDEETQSDDIIDDANYEYDCVMDDGQDKLDMVMPKGLTVRKVCNLVGAATPLDVIDVKTQNSGGQKWDLGRWADYYESQSETKTVRNVISLEVSHTKLGRLLRRPKIVRDIDLQDHVWPQEEIEKGKWPKVQYYCLMSIADSYTDFHIDFGGSSVYYHVLQGKKTFFFIPPRPRHLKTYEEWNENPAQNFTFLPKLTNECYRVDLKEGDTMLIPSGWIHAVWTPETSLVIGGNFLTHMNFKNQFKVAEIEKNNETPMKFRYPFFQRLMWYTAIHYMQSDPMPEEIYQLFREGQQYERERPLWQDFDADMEYGDRPGSASVRYYSEAELDGLPDLVNFLFRTVMMSMGKVEGITSDRVKRVHASIPKGHGDPLEVAQAFALWVAWKRGNESPPAWAQSEAIVAISKEQGIPQKLSARAIKDLEKKEAAAGGKISKTTKKSHRHSQLASMSSASPAPQTDRPADATAHSDATLNFDHANVHATPHQSSSSLPSPHMFLSQPIHQEGIFTPSYDYSPPSAAPATMMMSAFQGQHISTPKTSVLGPKRVACDACRRRRIRCKHKDFVVQAVPDLSMHQLPNGFDSIGASAEGDMMSQAHQEGHHDEDTHDGTVNGLTANGNHNATVKVENGVRPSHGLGTIPGTNAYVDANIPMTLNGVALFGDAKRGRSKACFECRKSKRRCIHDEQGNVDPVKAAETPIPRASPAVRKRHSEDSLNSEGKKVKIASAIPPQAGVLGVLRPANYKRQSPIQSEWSSASPTSDQLVRTPLDASTPNSHASLPIDPSLTSAYPDPGHAHLHDLHYSYSAPARPGLISLPSLEEIATEVLDMDAGERAEAETDLAAIQQFNRLGNATELVGTFSTINFDGAKSVSADKSQEQRTGGTAEISPEQAAHAKKSSVDIPMYKPPPSKSPELTRAKLSGAGLPLTPRSNEERKDGAALTSPLSASKARHTRAASRNSIADETHGAEKTKEEHGVQKGD</sequence>
<feature type="domain" description="PHD-type" evidence="21">
    <location>
        <begin position="390"/>
        <end position="449"/>
    </location>
</feature>
<dbReference type="GO" id="GO:0005634">
    <property type="term" value="C:nucleus"/>
    <property type="evidence" value="ECO:0007669"/>
    <property type="project" value="UniProtKB-SubCell"/>
</dbReference>
<evidence type="ECO:0000256" key="12">
    <source>
        <dbReference type="ARBA" id="ARBA00023002"/>
    </source>
</evidence>
<dbReference type="PROSITE" id="PS51184">
    <property type="entry name" value="JMJC"/>
    <property type="match status" value="1"/>
</dbReference>
<proteinExistence type="inferred from homology"/>
<comment type="catalytic activity">
    <reaction evidence="18">
        <text>N(6),N(6)-dimethyl-L-lysyl(36)-[histone H3] + 2 2-oxoglutarate + 2 O2 = L-lysyl(36)-[histone H3] + 2 formaldehyde + 2 succinate + 2 CO2</text>
        <dbReference type="Rhea" id="RHEA:42032"/>
        <dbReference type="Rhea" id="RHEA-COMP:9785"/>
        <dbReference type="Rhea" id="RHEA-COMP:9787"/>
        <dbReference type="ChEBI" id="CHEBI:15379"/>
        <dbReference type="ChEBI" id="CHEBI:16526"/>
        <dbReference type="ChEBI" id="CHEBI:16810"/>
        <dbReference type="ChEBI" id="CHEBI:16842"/>
        <dbReference type="ChEBI" id="CHEBI:29969"/>
        <dbReference type="ChEBI" id="CHEBI:30031"/>
        <dbReference type="ChEBI" id="CHEBI:61976"/>
        <dbReference type="EC" id="1.14.11.27"/>
    </reaction>
</comment>
<gene>
    <name evidence="23" type="ORF">AMS68_005131</name>
</gene>
<dbReference type="Proteomes" id="UP000503462">
    <property type="component" value="Chromosome 3"/>
</dbReference>
<dbReference type="EC" id="1.14.11.27" evidence="5"/>
<comment type="function">
    <text evidence="2">Histone demethylase that specifically demethylates 'Lys-36' of histone H3, thereby playing a central role in histone code.</text>
</comment>
<dbReference type="PROSITE" id="PS01359">
    <property type="entry name" value="ZF_PHD_1"/>
    <property type="match status" value="1"/>
</dbReference>
<dbReference type="EMBL" id="CP051141">
    <property type="protein sequence ID" value="QIW99613.1"/>
    <property type="molecule type" value="Genomic_DNA"/>
</dbReference>
<keyword evidence="14" id="KW-0805">Transcription regulation</keyword>
<dbReference type="PROSITE" id="PS50016">
    <property type="entry name" value="ZF_PHD_2"/>
    <property type="match status" value="1"/>
</dbReference>
<dbReference type="Pfam" id="PF02373">
    <property type="entry name" value="JmjC"/>
    <property type="match status" value="1"/>
</dbReference>
<dbReference type="OrthoDB" id="5876800at2759"/>
<dbReference type="CDD" id="cd15517">
    <property type="entry name" value="PHD_TCF19_like"/>
    <property type="match status" value="1"/>
</dbReference>
<dbReference type="Gene3D" id="2.60.120.650">
    <property type="entry name" value="Cupin"/>
    <property type="match status" value="2"/>
</dbReference>
<keyword evidence="7" id="KW-0479">Metal-binding</keyword>
<evidence type="ECO:0000259" key="22">
    <source>
        <dbReference type="PROSITE" id="PS51184"/>
    </source>
</evidence>
<evidence type="ECO:0000256" key="9">
    <source>
        <dbReference type="ARBA" id="ARBA00022833"/>
    </source>
</evidence>
<accession>A0A6H0XY05</accession>
<feature type="compositionally biased region" description="Polar residues" evidence="20">
    <location>
        <begin position="1293"/>
        <end position="1322"/>
    </location>
</feature>
<dbReference type="InterPro" id="IPR041070">
    <property type="entry name" value="JHD"/>
</dbReference>
<evidence type="ECO:0000256" key="6">
    <source>
        <dbReference type="ARBA" id="ARBA00015153"/>
    </source>
</evidence>
<dbReference type="SUPFAM" id="SSF51197">
    <property type="entry name" value="Clavaminate synthase-like"/>
    <property type="match status" value="1"/>
</dbReference>
<feature type="compositionally biased region" description="Low complexity" evidence="20">
    <location>
        <begin position="11"/>
        <end position="21"/>
    </location>
</feature>
<evidence type="ECO:0000256" key="1">
    <source>
        <dbReference type="ARBA" id="ARBA00001954"/>
    </source>
</evidence>
<dbReference type="GO" id="GO:0000981">
    <property type="term" value="F:DNA-binding transcription factor activity, RNA polymerase II-specific"/>
    <property type="evidence" value="ECO:0007669"/>
    <property type="project" value="InterPro"/>
</dbReference>
<dbReference type="SUPFAM" id="SSF57903">
    <property type="entry name" value="FYVE/PHD zinc finger"/>
    <property type="match status" value="1"/>
</dbReference>
<keyword evidence="8 19" id="KW-0863">Zinc-finger</keyword>